<name>A0ABD0L237_9CAEN</name>
<evidence type="ECO:0000256" key="1">
    <source>
        <dbReference type="SAM" id="MobiDB-lite"/>
    </source>
</evidence>
<evidence type="ECO:0000313" key="3">
    <source>
        <dbReference type="Proteomes" id="UP001519460"/>
    </source>
</evidence>
<reference evidence="2 3" key="1">
    <citation type="journal article" date="2023" name="Sci. Data">
        <title>Genome assembly of the Korean intertidal mud-creeper Batillaria attramentaria.</title>
        <authorList>
            <person name="Patra A.K."/>
            <person name="Ho P.T."/>
            <person name="Jun S."/>
            <person name="Lee S.J."/>
            <person name="Kim Y."/>
            <person name="Won Y.J."/>
        </authorList>
    </citation>
    <scope>NUCLEOTIDE SEQUENCE [LARGE SCALE GENOMIC DNA]</scope>
    <source>
        <strain evidence="2">Wonlab-2016</strain>
    </source>
</reference>
<evidence type="ECO:0000313" key="2">
    <source>
        <dbReference type="EMBL" id="KAK7493571.1"/>
    </source>
</evidence>
<gene>
    <name evidence="2" type="ORF">BaRGS_00015083</name>
</gene>
<keyword evidence="3" id="KW-1185">Reference proteome</keyword>
<dbReference type="Proteomes" id="UP001519460">
    <property type="component" value="Unassembled WGS sequence"/>
</dbReference>
<protein>
    <submittedName>
        <fullName evidence="2">Uncharacterized protein</fullName>
    </submittedName>
</protein>
<feature type="region of interest" description="Disordered" evidence="1">
    <location>
        <begin position="68"/>
        <end position="89"/>
    </location>
</feature>
<organism evidence="2 3">
    <name type="scientific">Batillaria attramentaria</name>
    <dbReference type="NCBI Taxonomy" id="370345"/>
    <lineage>
        <taxon>Eukaryota</taxon>
        <taxon>Metazoa</taxon>
        <taxon>Spiralia</taxon>
        <taxon>Lophotrochozoa</taxon>
        <taxon>Mollusca</taxon>
        <taxon>Gastropoda</taxon>
        <taxon>Caenogastropoda</taxon>
        <taxon>Sorbeoconcha</taxon>
        <taxon>Cerithioidea</taxon>
        <taxon>Batillariidae</taxon>
        <taxon>Batillaria</taxon>
    </lineage>
</organism>
<comment type="caution">
    <text evidence="2">The sequence shown here is derived from an EMBL/GenBank/DDBJ whole genome shotgun (WGS) entry which is preliminary data.</text>
</comment>
<proteinExistence type="predicted"/>
<dbReference type="EMBL" id="JACVVK020000091">
    <property type="protein sequence ID" value="KAK7493571.1"/>
    <property type="molecule type" value="Genomic_DNA"/>
</dbReference>
<accession>A0ABD0L237</accession>
<sequence length="218" mass="24247">MYQWRHPSLSAMTLIYRTVSGTRESAAITTSTVTTLQLLLSGSRATCAVCFSAVQSVDPTFLKPDGADGSMLNDDAMSSRKPDEDGSMLNDRVMSSRQVKWRDGMRPGYHESSGECIHILLVEESRCSLSTKQGQGQGYDLPQVLPVARAVSRMAGMVLYACCAWKVLAIKIRFLCVLSNYLLAPSLINYIWQRLDPHGDRNVQRLAHKKVSDFNRPT</sequence>
<dbReference type="AlphaFoldDB" id="A0ABD0L237"/>